<dbReference type="GeneID" id="71761508"/>
<dbReference type="InterPro" id="IPR029044">
    <property type="entry name" value="Nucleotide-diphossugar_trans"/>
</dbReference>
<protein>
    <submittedName>
        <fullName evidence="3">NTP transferase domain-containing protein</fullName>
    </submittedName>
</protein>
<dbReference type="InterPro" id="IPR025877">
    <property type="entry name" value="MobA-like_NTP_Trfase"/>
</dbReference>
<evidence type="ECO:0000313" key="6">
    <source>
        <dbReference type="Proteomes" id="UP001500962"/>
    </source>
</evidence>
<evidence type="ECO:0000313" key="5">
    <source>
        <dbReference type="Proteomes" id="UP000830542"/>
    </source>
</evidence>
<sequence length="179" mass="18879">MCGGRGTRLDSDVEKPLYQIGGRPMLDRVRGALADSHIEAVSHVVSPHTPQTRDHLDHDVIEAPGDGYVADLQYALERSDSPVLTVATDLPLLDGAAVDRVLDRHATGSLTVAVPAACKRRLGVSVGTTMAVDGETVAPSGINIVAEDGEDETIVIDDERFAVNVNHPSDAAVAEALLQ</sequence>
<dbReference type="Proteomes" id="UP000830542">
    <property type="component" value="Chromosome"/>
</dbReference>
<reference evidence="4" key="2">
    <citation type="submission" date="2022-04" db="EMBL/GenBank/DDBJ databases">
        <title>Sequencing and genomic assembly of Halococcus dombrowskii.</title>
        <authorList>
            <person name="Lim S.W."/>
            <person name="MacLea K.S."/>
        </authorList>
    </citation>
    <scope>NUCLEOTIDE SEQUENCE</scope>
    <source>
        <strain evidence="4">H4</strain>
    </source>
</reference>
<keyword evidence="5" id="KW-1185">Reference proteome</keyword>
<evidence type="ECO:0000313" key="3">
    <source>
        <dbReference type="EMBL" id="GAA0468507.1"/>
    </source>
</evidence>
<evidence type="ECO:0000259" key="2">
    <source>
        <dbReference type="Pfam" id="PF12804"/>
    </source>
</evidence>
<evidence type="ECO:0000256" key="1">
    <source>
        <dbReference type="ARBA" id="ARBA00022679"/>
    </source>
</evidence>
<dbReference type="SUPFAM" id="SSF53448">
    <property type="entry name" value="Nucleotide-diphospho-sugar transferases"/>
    <property type="match status" value="1"/>
</dbReference>
<dbReference type="RefSeq" id="WP_244705292.1">
    <property type="nucleotide sequence ID" value="NZ_BAAADN010000043.1"/>
</dbReference>
<feature type="domain" description="MobA-like NTP transferase" evidence="2">
    <location>
        <begin position="2"/>
        <end position="121"/>
    </location>
</feature>
<gene>
    <name evidence="3" type="ORF">GCM10008985_26900</name>
    <name evidence="4" type="ORF">MUK72_06630</name>
</gene>
<evidence type="ECO:0000313" key="4">
    <source>
        <dbReference type="EMBL" id="UOO96524.1"/>
    </source>
</evidence>
<reference evidence="3" key="3">
    <citation type="submission" date="2023-12" db="EMBL/GenBank/DDBJ databases">
        <authorList>
            <person name="Sun Q."/>
            <person name="Inoue M."/>
        </authorList>
    </citation>
    <scope>NUCLEOTIDE SEQUENCE</scope>
    <source>
        <strain evidence="3">JCM 12289</strain>
    </source>
</reference>
<accession>A0AAV3SJK8</accession>
<proteinExistence type="predicted"/>
<dbReference type="Proteomes" id="UP001500962">
    <property type="component" value="Unassembled WGS sequence"/>
</dbReference>
<dbReference type="PANTHER" id="PTHR19136:SF86">
    <property type="entry name" value="ADENOSYLCOBINAMIDE-PHOSPHATE GUANYLYLTRANSFERASE"/>
    <property type="match status" value="1"/>
</dbReference>
<dbReference type="AlphaFoldDB" id="A0AAV3SJK8"/>
<dbReference type="EMBL" id="CP095005">
    <property type="protein sequence ID" value="UOO96524.1"/>
    <property type="molecule type" value="Genomic_DNA"/>
</dbReference>
<dbReference type="PANTHER" id="PTHR19136">
    <property type="entry name" value="MOLYBDENUM COFACTOR GUANYLYLTRANSFERASE"/>
    <property type="match status" value="1"/>
</dbReference>
<dbReference type="KEGG" id="hdo:MUK72_06630"/>
<reference evidence="3" key="1">
    <citation type="journal article" date="2014" name="Int. J. Syst. Evol. Microbiol.">
        <title>Complete genome sequence of Corynebacterium casei LMG S-19264T (=DSM 44701T), isolated from a smear-ripened cheese.</title>
        <authorList>
            <consortium name="US DOE Joint Genome Institute (JGI-PGF)"/>
            <person name="Walter F."/>
            <person name="Albersmeier A."/>
            <person name="Kalinowski J."/>
            <person name="Ruckert C."/>
        </authorList>
    </citation>
    <scope>NUCLEOTIDE SEQUENCE</scope>
    <source>
        <strain evidence="3">JCM 12289</strain>
    </source>
</reference>
<dbReference type="Gene3D" id="3.90.550.10">
    <property type="entry name" value="Spore Coat Polysaccharide Biosynthesis Protein SpsA, Chain A"/>
    <property type="match status" value="1"/>
</dbReference>
<dbReference type="EMBL" id="BAAADN010000043">
    <property type="protein sequence ID" value="GAA0468507.1"/>
    <property type="molecule type" value="Genomic_DNA"/>
</dbReference>
<dbReference type="GO" id="GO:0016779">
    <property type="term" value="F:nucleotidyltransferase activity"/>
    <property type="evidence" value="ECO:0007669"/>
    <property type="project" value="TreeGrafter"/>
</dbReference>
<keyword evidence="1 3" id="KW-0808">Transferase</keyword>
<organism evidence="3 6">
    <name type="scientific">Halococcus dombrowskii</name>
    <dbReference type="NCBI Taxonomy" id="179637"/>
    <lineage>
        <taxon>Archaea</taxon>
        <taxon>Methanobacteriati</taxon>
        <taxon>Methanobacteriota</taxon>
        <taxon>Stenosarchaea group</taxon>
        <taxon>Halobacteria</taxon>
        <taxon>Halobacteriales</taxon>
        <taxon>Halococcaceae</taxon>
        <taxon>Halococcus</taxon>
    </lineage>
</organism>
<name>A0AAV3SJK8_HALDO</name>
<dbReference type="Pfam" id="PF12804">
    <property type="entry name" value="NTP_transf_3"/>
    <property type="match status" value="1"/>
</dbReference>